<keyword evidence="2" id="KW-1185">Reference proteome</keyword>
<dbReference type="Proteomes" id="UP000293547">
    <property type="component" value="Unassembled WGS sequence"/>
</dbReference>
<comment type="caution">
    <text evidence="1">The sequence shown here is derived from an EMBL/GenBank/DDBJ whole genome shotgun (WGS) entry which is preliminary data.</text>
</comment>
<accession>A0ACB6F7X7</accession>
<gene>
    <name evidence="1" type="ORF">AG0111_0g11533</name>
</gene>
<evidence type="ECO:0000313" key="1">
    <source>
        <dbReference type="EMBL" id="KAB2100465.1"/>
    </source>
</evidence>
<name>A0ACB6F7X7_9PLEO</name>
<sequence length="1479" mass="167425">MARELHTVAQGCLEQFKALIQLSKETDRASQISEESDHVSMVEEQCARFKILAEDIGAFAEGHASLDYRLRDSPMEHQSMMNFLVDLKHSIHEATMSLEHEGILRVIRRNDSLSEEEEESTLDEKSEKSISSRTSSSFQRSETGSVQDVREHEGINKVIPSSDSLFDDGEEPNWDRTSEKSISSSTSSSFQGTETDSVQDVLEPQNLTDISSSEKRLACIDTAIGRLYRLSFMISHPSESSPNNRTPLFTIRHKNGVQQAVWSRTGNRTIHEDKADTFIMRDDDGNELNELFAGFAWQIVDHCFPDAPEFLRAKLSNGIVTRRKRFLYRRRHQEILFGVDIAKETMGQDLKHGNQIEETDATVRASKVTNKIPPVDELAPKLPRLRASNPSHTSASAFQRQYLPISVVLEDTKSNQITSFTATPSVNAPVELPRPPKPALGSKEFECPYCCLILPIKESRAARWRQHVLEDLEPYTCLFAGCPEDVKFFENKATWKAHLQGHQTRWRCISKAHSATLFTSKEEYFEHMRNQHAKSFTDLQLPVLANRSKVPTTMIFSQCPLCSYMPTEVDIGDLTGASQMQKDRSISDRIIKHLAGHLEFLAVKALPWQDIVEEHSEGHSKTNKANDFTVRSENSSRVLSSDDAAVLEFSEEPYGNSSLELPTSSGDTTPLLGSSYEEDWSFIERQPYFGHDRDETLQPLLQRLFLEDSTTNAFSVPLLPAYQVPVTPGKIFCGRDYALNAMEKALCIRIDNGSTDNKPMSWPRCYALHGPGGMGKTQIAANFASKHRNEFDAVLWVQAEDVGKIAQDYKSLAIGLGLIEADSRNAMDMDYTTEVLKRWLVNPRKDRSRKGEKNPGLASWLLVFDGVEDGDVLNGFWPYNGPGSVLITSRNPYSWSASLELKPFNLSEATNYLFRVTGQEPTPGPEMAAATTIANRLGGLPLALSQMGSIVASKDISFTDFLYSFEEREDSQVFFDWQTPNKLRSPSTYKSNVASLWAFDLLGKGSTLINIVSMLDPDSIPESIFNSPVEEDDSVLVQFVKTNYVAARTELLARSLITGNKGKRTLSVHRLVQDVARASLHQSEMRSYFLACVELINNKWTFQELTWSQGIARWKTCEELFPHVQRLKTIYPSITPSPGSFDDYEFARLLIDSGRYQHEHGQSFDAVYFNNMAQSICESLKLRLLEHPELAQDSSMTLSKLNYSLLEIVHNRGCIALEINEPSDALQYFTMFNQEMVKESLKNDTEDMRLAISWNELGNAHMLNRNWKKGEECFLKSIEEMRTHRKFRETMISLPLANLGLAYWLQGNNELALSTLKKGLQDREDEFGKEDRVSFITGRFLHALGNVECSLDYHRRALMHYKLTLGNRHHRTADVFVKVAEHHIKIGNYDMALALLNHALGAFSISHTYIPEKMRACWMRSKALSALGKTKEAEIELANCYQVYFRLRSKREGDGPKIKDGPSELGNEDIDDLIVFWSK</sequence>
<organism evidence="1 2">
    <name type="scientific">Alternaria gaisen</name>
    <dbReference type="NCBI Taxonomy" id="167740"/>
    <lineage>
        <taxon>Eukaryota</taxon>
        <taxon>Fungi</taxon>
        <taxon>Dikarya</taxon>
        <taxon>Ascomycota</taxon>
        <taxon>Pezizomycotina</taxon>
        <taxon>Dothideomycetes</taxon>
        <taxon>Pleosporomycetidae</taxon>
        <taxon>Pleosporales</taxon>
        <taxon>Pleosporineae</taxon>
        <taxon>Pleosporaceae</taxon>
        <taxon>Alternaria</taxon>
        <taxon>Alternaria sect. Alternaria</taxon>
    </lineage>
</organism>
<reference evidence="1 2" key="1">
    <citation type="journal article" date="2019" name="bioRxiv">
        <title>Genomics, evolutionary history and diagnostics of the Alternaria alternata species group including apple and Asian pear pathotypes.</title>
        <authorList>
            <person name="Armitage A.D."/>
            <person name="Cockerton H.M."/>
            <person name="Sreenivasaprasad S."/>
            <person name="Woodhall J.W."/>
            <person name="Lane C.R."/>
            <person name="Harrison R.J."/>
            <person name="Clarkson J.P."/>
        </authorList>
    </citation>
    <scope>NUCLEOTIDE SEQUENCE [LARGE SCALE GENOMIC DNA]</scope>
    <source>
        <strain evidence="1 2">FERA 650</strain>
    </source>
</reference>
<dbReference type="EMBL" id="PDWZ02000013">
    <property type="protein sequence ID" value="KAB2100465.1"/>
    <property type="molecule type" value="Genomic_DNA"/>
</dbReference>
<proteinExistence type="predicted"/>
<evidence type="ECO:0000313" key="2">
    <source>
        <dbReference type="Proteomes" id="UP000293547"/>
    </source>
</evidence>
<protein>
    <submittedName>
        <fullName evidence="1">Uncharacterized protein</fullName>
    </submittedName>
</protein>